<feature type="site" description="Activates thiol group during catalysis" evidence="6">
    <location>
        <position position="179"/>
    </location>
</feature>
<feature type="binding site" evidence="5">
    <location>
        <position position="316"/>
    </location>
    <ligand>
        <name>NAD(+)</name>
        <dbReference type="ChEBI" id="CHEBI:57540"/>
    </ligand>
</feature>
<dbReference type="Gene3D" id="3.30.360.10">
    <property type="entry name" value="Dihydrodipicolinate Reductase, domain 2"/>
    <property type="match status" value="1"/>
</dbReference>
<dbReference type="SMART" id="SM00846">
    <property type="entry name" value="Gp_dh_N"/>
    <property type="match status" value="1"/>
</dbReference>
<comment type="caution">
    <text evidence="10">The sequence shown here is derived from an EMBL/GenBank/DDBJ whole genome shotgun (WGS) entry which is preliminary data.</text>
</comment>
<dbReference type="Pfam" id="PF00044">
    <property type="entry name" value="Gp_dh_N"/>
    <property type="match status" value="1"/>
</dbReference>
<comment type="similarity">
    <text evidence="1 7">Belongs to the glyceraldehyde-3-phosphate dehydrogenase family.</text>
</comment>
<evidence type="ECO:0000313" key="11">
    <source>
        <dbReference type="Proteomes" id="UP000321051"/>
    </source>
</evidence>
<dbReference type="SUPFAM" id="SSF55347">
    <property type="entry name" value="Glyceraldehyde-3-phosphate dehydrogenase-like, C-terminal domain"/>
    <property type="match status" value="1"/>
</dbReference>
<dbReference type="Proteomes" id="UP000321051">
    <property type="component" value="Unassembled WGS sequence"/>
</dbReference>
<reference evidence="10 11" key="1">
    <citation type="submission" date="2019-07" db="EMBL/GenBank/DDBJ databases">
        <title>Whole genome shotgun sequence of Marinococcus halophilus NBRC 102359.</title>
        <authorList>
            <person name="Hosoyama A."/>
            <person name="Uohara A."/>
            <person name="Ohji S."/>
            <person name="Ichikawa N."/>
        </authorList>
    </citation>
    <scope>NUCLEOTIDE SEQUENCE [LARGE SCALE GENOMIC DNA]</scope>
    <source>
        <strain evidence="10 11">NBRC 102359</strain>
    </source>
</reference>
<dbReference type="PANTHER" id="PTHR43148">
    <property type="entry name" value="GLYCERALDEHYDE-3-PHOSPHATE DEHYDROGENASE 2"/>
    <property type="match status" value="1"/>
</dbReference>
<gene>
    <name evidence="10" type="primary">gapA</name>
    <name evidence="10" type="ORF">MHA01_30330</name>
</gene>
<dbReference type="FunFam" id="3.30.360.10:FF:000002">
    <property type="entry name" value="Glyceraldehyde-3-phosphate dehydrogenase"/>
    <property type="match status" value="1"/>
</dbReference>
<feature type="binding site" evidence="4">
    <location>
        <begin position="151"/>
        <end position="153"/>
    </location>
    <ligand>
        <name>D-glyceraldehyde 3-phosphate</name>
        <dbReference type="ChEBI" id="CHEBI:59776"/>
    </ligand>
</feature>
<dbReference type="GO" id="GO:0051287">
    <property type="term" value="F:NAD binding"/>
    <property type="evidence" value="ECO:0007669"/>
    <property type="project" value="InterPro"/>
</dbReference>
<feature type="binding site" evidence="5">
    <location>
        <position position="120"/>
    </location>
    <ligand>
        <name>NAD(+)</name>
        <dbReference type="ChEBI" id="CHEBI:57540"/>
    </ligand>
</feature>
<dbReference type="PIRSF" id="PIRSF000149">
    <property type="entry name" value="GAP_DH"/>
    <property type="match status" value="1"/>
</dbReference>
<dbReference type="GO" id="GO:0016620">
    <property type="term" value="F:oxidoreductase activity, acting on the aldehyde or oxo group of donors, NAD or NADP as acceptor"/>
    <property type="evidence" value="ECO:0007669"/>
    <property type="project" value="InterPro"/>
</dbReference>
<dbReference type="InterPro" id="IPR006424">
    <property type="entry name" value="Glyceraldehyde-3-P_DH_1"/>
</dbReference>
<evidence type="ECO:0000313" key="10">
    <source>
        <dbReference type="EMBL" id="GEK60128.1"/>
    </source>
</evidence>
<evidence type="ECO:0000256" key="1">
    <source>
        <dbReference type="ARBA" id="ARBA00007406"/>
    </source>
</evidence>
<evidence type="ECO:0000256" key="5">
    <source>
        <dbReference type="PIRSR" id="PIRSR000149-3"/>
    </source>
</evidence>
<dbReference type="InterPro" id="IPR020829">
    <property type="entry name" value="GlycerAld_3-P_DH_cat"/>
</dbReference>
<dbReference type="Gene3D" id="3.40.50.720">
    <property type="entry name" value="NAD(P)-binding Rossmann-like Domain"/>
    <property type="match status" value="1"/>
</dbReference>
<keyword evidence="5" id="KW-0547">Nucleotide-binding</keyword>
<feature type="active site" description="Nucleophile" evidence="3">
    <location>
        <position position="152"/>
    </location>
</feature>
<evidence type="ECO:0000256" key="3">
    <source>
        <dbReference type="PIRSR" id="PIRSR000149-1"/>
    </source>
</evidence>
<evidence type="ECO:0000256" key="2">
    <source>
        <dbReference type="ARBA" id="ARBA00023002"/>
    </source>
</evidence>
<dbReference type="CDD" id="cd05214">
    <property type="entry name" value="GAPDH_I_N"/>
    <property type="match status" value="1"/>
</dbReference>
<feature type="binding site" evidence="4">
    <location>
        <begin position="210"/>
        <end position="211"/>
    </location>
    <ligand>
        <name>D-glyceraldehyde 3-phosphate</name>
        <dbReference type="ChEBI" id="CHEBI:59776"/>
    </ligand>
</feature>
<dbReference type="CDD" id="cd18126">
    <property type="entry name" value="GAPDH_I_C"/>
    <property type="match status" value="1"/>
</dbReference>
<dbReference type="GO" id="GO:0006006">
    <property type="term" value="P:glucose metabolic process"/>
    <property type="evidence" value="ECO:0007669"/>
    <property type="project" value="InterPro"/>
</dbReference>
<dbReference type="InterPro" id="IPR036291">
    <property type="entry name" value="NAD(P)-bd_dom_sf"/>
</dbReference>
<evidence type="ECO:0000256" key="7">
    <source>
        <dbReference type="RuleBase" id="RU000397"/>
    </source>
</evidence>
<dbReference type="PROSITE" id="PS00071">
    <property type="entry name" value="GAPDH"/>
    <property type="match status" value="1"/>
</dbReference>
<dbReference type="STRING" id="1371.GCA_900166605_01689"/>
<evidence type="ECO:0000259" key="9">
    <source>
        <dbReference type="SMART" id="SM00846"/>
    </source>
</evidence>
<dbReference type="SUPFAM" id="SSF51735">
    <property type="entry name" value="NAD(P)-binding Rossmann-fold domains"/>
    <property type="match status" value="1"/>
</dbReference>
<dbReference type="InterPro" id="IPR020831">
    <property type="entry name" value="GlycerAld/Erythrose_P_DH"/>
</dbReference>
<dbReference type="Pfam" id="PF02800">
    <property type="entry name" value="Gp_dh_C"/>
    <property type="match status" value="1"/>
</dbReference>
<dbReference type="EMBL" id="BJUN01000030">
    <property type="protein sequence ID" value="GEK60128.1"/>
    <property type="molecule type" value="Genomic_DNA"/>
</dbReference>
<dbReference type="NCBIfam" id="TIGR01534">
    <property type="entry name" value="GAPDH-I"/>
    <property type="match status" value="1"/>
</dbReference>
<feature type="domain" description="Glyceraldehyde 3-phosphate dehydrogenase NAD(P) binding" evidence="9">
    <location>
        <begin position="3"/>
        <end position="152"/>
    </location>
</feature>
<accession>A0A510Y9V3</accession>
<evidence type="ECO:0000256" key="4">
    <source>
        <dbReference type="PIRSR" id="PIRSR000149-2"/>
    </source>
</evidence>
<dbReference type="GO" id="GO:0050661">
    <property type="term" value="F:NADP binding"/>
    <property type="evidence" value="ECO:0007669"/>
    <property type="project" value="InterPro"/>
</dbReference>
<dbReference type="OrthoDB" id="9803304at2"/>
<sequence length="335" mass="35905">MATKIGINGFGRIGRNVYRAALNNPDVEVVAVNDLTDTDTLAHLLKYDTVHGTLDAEIEASGDNLTINGHKLTVFSEKDPAKIDWKGVEAEIVVESTGIFTQRDQAAKHLEGGAKNVIISAPAKGVDATFVVGVNEGEFKPDEHKVVSNASCTTNCLAPVAKVLDEKFGIKRGLMNTVHSYTSDQQIQDGPHKDLRRARAGAENIIPTTTGAAQAVALVLPQLDGKLTGGAMRVPTPNVSLVDFVAELDKDVTVDELNNALKEASESDELKGILGYSEEPLVSKDYNGSAYSSTVDALSTLVMQDNMVKVIAWYDNEFGYSSRVVDLAASFGKKL</sequence>
<name>A0A510Y9V3_MARHA</name>
<proteinExistence type="inferred from homology"/>
<dbReference type="PRINTS" id="PR00078">
    <property type="entry name" value="G3PDHDRGNASE"/>
</dbReference>
<organism evidence="10 11">
    <name type="scientific">Marinococcus halophilus</name>
    <dbReference type="NCBI Taxonomy" id="1371"/>
    <lineage>
        <taxon>Bacteria</taxon>
        <taxon>Bacillati</taxon>
        <taxon>Bacillota</taxon>
        <taxon>Bacilli</taxon>
        <taxon>Bacillales</taxon>
        <taxon>Bacillaceae</taxon>
        <taxon>Marinococcus</taxon>
    </lineage>
</organism>
<feature type="binding site" evidence="5">
    <location>
        <begin position="12"/>
        <end position="13"/>
    </location>
    <ligand>
        <name>NAD(+)</name>
        <dbReference type="ChEBI" id="CHEBI:57540"/>
    </ligand>
</feature>
<feature type="binding site" evidence="5">
    <location>
        <position position="34"/>
    </location>
    <ligand>
        <name>NAD(+)</name>
        <dbReference type="ChEBI" id="CHEBI:57540"/>
    </ligand>
</feature>
<protein>
    <recommendedName>
        <fullName evidence="8">Glyceraldehyde-3-phosphate dehydrogenase</fullName>
        <ecNumber evidence="8">1.2.1.-</ecNumber>
    </recommendedName>
</protein>
<keyword evidence="11" id="KW-1185">Reference proteome</keyword>
<feature type="binding site" evidence="4">
    <location>
        <position position="233"/>
    </location>
    <ligand>
        <name>D-glyceraldehyde 3-phosphate</name>
        <dbReference type="ChEBI" id="CHEBI:59776"/>
    </ligand>
</feature>
<dbReference type="EC" id="1.2.1.-" evidence="8"/>
<dbReference type="FunFam" id="3.40.50.720:FF:000001">
    <property type="entry name" value="Glyceraldehyde-3-phosphate dehydrogenase"/>
    <property type="match status" value="1"/>
</dbReference>
<dbReference type="AlphaFoldDB" id="A0A510Y9V3"/>
<evidence type="ECO:0000256" key="6">
    <source>
        <dbReference type="PIRSR" id="PIRSR000149-4"/>
    </source>
</evidence>
<keyword evidence="2 8" id="KW-0560">Oxidoreductase</keyword>
<feature type="binding site" evidence="4">
    <location>
        <position position="182"/>
    </location>
    <ligand>
        <name>D-glyceraldehyde 3-phosphate</name>
        <dbReference type="ChEBI" id="CHEBI:59776"/>
    </ligand>
</feature>
<dbReference type="RefSeq" id="WP_079475500.1">
    <property type="nucleotide sequence ID" value="NZ_BJUN01000030.1"/>
</dbReference>
<evidence type="ECO:0000256" key="8">
    <source>
        <dbReference type="RuleBase" id="RU361160"/>
    </source>
</evidence>
<keyword evidence="5" id="KW-0520">NAD</keyword>
<dbReference type="InterPro" id="IPR020830">
    <property type="entry name" value="GlycerAld_3-P_DH_AS"/>
</dbReference>
<dbReference type="InterPro" id="IPR020828">
    <property type="entry name" value="GlycerAld_3-P_DH_NAD(P)-bd"/>
</dbReference>